<accession>A0A0F9QJ32</accession>
<comment type="caution">
    <text evidence="1">The sequence shown here is derived from an EMBL/GenBank/DDBJ whole genome shotgun (WGS) entry which is preliminary data.</text>
</comment>
<organism evidence="1">
    <name type="scientific">marine sediment metagenome</name>
    <dbReference type="NCBI Taxonomy" id="412755"/>
    <lineage>
        <taxon>unclassified sequences</taxon>
        <taxon>metagenomes</taxon>
        <taxon>ecological metagenomes</taxon>
    </lineage>
</organism>
<name>A0A0F9QJ32_9ZZZZ</name>
<proteinExistence type="predicted"/>
<dbReference type="EMBL" id="LAZR01003951">
    <property type="protein sequence ID" value="KKN13171.1"/>
    <property type="molecule type" value="Genomic_DNA"/>
</dbReference>
<evidence type="ECO:0000313" key="1">
    <source>
        <dbReference type="EMBL" id="KKN13171.1"/>
    </source>
</evidence>
<reference evidence="1" key="1">
    <citation type="journal article" date="2015" name="Nature">
        <title>Complex archaea that bridge the gap between prokaryotes and eukaryotes.</title>
        <authorList>
            <person name="Spang A."/>
            <person name="Saw J.H."/>
            <person name="Jorgensen S.L."/>
            <person name="Zaremba-Niedzwiedzka K."/>
            <person name="Martijn J."/>
            <person name="Lind A.E."/>
            <person name="van Eijk R."/>
            <person name="Schleper C."/>
            <person name="Guy L."/>
            <person name="Ettema T.J."/>
        </authorList>
    </citation>
    <scope>NUCLEOTIDE SEQUENCE</scope>
</reference>
<sequence length="35" mass="4002">MSIEISLRELLPYSPLLGQISMIIFSIEVLLRQVV</sequence>
<dbReference type="AlphaFoldDB" id="A0A0F9QJ32"/>
<protein>
    <submittedName>
        <fullName evidence="1">Uncharacterized protein</fullName>
    </submittedName>
</protein>
<gene>
    <name evidence="1" type="ORF">LCGC14_1008990</name>
</gene>